<evidence type="ECO:0000256" key="1">
    <source>
        <dbReference type="SAM" id="MobiDB-lite"/>
    </source>
</evidence>
<dbReference type="RefSeq" id="XP_005748974.1">
    <property type="nucleotide sequence ID" value="XM_005748917.1"/>
</dbReference>
<proteinExistence type="predicted"/>
<reference evidence="3" key="1">
    <citation type="submission" date="2025-08" db="UniProtKB">
        <authorList>
            <consortium name="RefSeq"/>
        </authorList>
    </citation>
    <scope>IDENTIFICATION</scope>
</reference>
<name>A0A9Y3RUT6_9CICH</name>
<protein>
    <submittedName>
        <fullName evidence="3">Formin-like protein 3</fullName>
    </submittedName>
</protein>
<keyword evidence="2" id="KW-1185">Reference proteome</keyword>
<gene>
    <name evidence="3" type="primary">LOC102192762</name>
</gene>
<feature type="compositionally biased region" description="Pro residues" evidence="1">
    <location>
        <begin position="7"/>
        <end position="17"/>
    </location>
</feature>
<evidence type="ECO:0000313" key="3">
    <source>
        <dbReference type="RefSeq" id="XP_005748974.1"/>
    </source>
</evidence>
<feature type="compositionally biased region" description="Polar residues" evidence="1">
    <location>
        <begin position="45"/>
        <end position="76"/>
    </location>
</feature>
<dbReference type="AlphaFoldDB" id="A0A9Y3RUT6"/>
<evidence type="ECO:0000313" key="2">
    <source>
        <dbReference type="Proteomes" id="UP000695023"/>
    </source>
</evidence>
<sequence>MASVQQTPPPLPPPPPVTLSSGKPPSSPCPQHAAIPIPPEYPPVQETSGSSQANFSENGSSPPLQNGLQVPPSQDSAGPELSDGDEENKHLPVQETDPAPQTLAQQSSGSRVPDEADAQAGENGEERMP</sequence>
<dbReference type="GeneID" id="102192762"/>
<organism evidence="2 3">
    <name type="scientific">Pundamilia nyererei</name>
    <dbReference type="NCBI Taxonomy" id="303518"/>
    <lineage>
        <taxon>Eukaryota</taxon>
        <taxon>Metazoa</taxon>
        <taxon>Chordata</taxon>
        <taxon>Craniata</taxon>
        <taxon>Vertebrata</taxon>
        <taxon>Euteleostomi</taxon>
        <taxon>Actinopterygii</taxon>
        <taxon>Neopterygii</taxon>
        <taxon>Teleostei</taxon>
        <taxon>Neoteleostei</taxon>
        <taxon>Acanthomorphata</taxon>
        <taxon>Ovalentaria</taxon>
        <taxon>Cichlomorphae</taxon>
        <taxon>Cichliformes</taxon>
        <taxon>Cichlidae</taxon>
        <taxon>African cichlids</taxon>
        <taxon>Pseudocrenilabrinae</taxon>
        <taxon>Haplochromini</taxon>
        <taxon>Pundamilia</taxon>
    </lineage>
</organism>
<accession>A0A9Y3RUT6</accession>
<dbReference type="Proteomes" id="UP000695023">
    <property type="component" value="Unplaced"/>
</dbReference>
<feature type="region of interest" description="Disordered" evidence="1">
    <location>
        <begin position="1"/>
        <end position="129"/>
    </location>
</feature>